<dbReference type="PROSITE" id="PS00170">
    <property type="entry name" value="CSA_PPIASE_1"/>
    <property type="match status" value="1"/>
</dbReference>
<dbReference type="OrthoDB" id="193499at2759"/>
<keyword evidence="3" id="KW-0732">Signal</keyword>
<organism evidence="8 9">
    <name type="scientific">Achlya hypogyna</name>
    <name type="common">Oomycete</name>
    <name type="synonym">Protoachlya hypogyna</name>
    <dbReference type="NCBI Taxonomy" id="1202772"/>
    <lineage>
        <taxon>Eukaryota</taxon>
        <taxon>Sar</taxon>
        <taxon>Stramenopiles</taxon>
        <taxon>Oomycota</taxon>
        <taxon>Saprolegniomycetes</taxon>
        <taxon>Saprolegniales</taxon>
        <taxon>Achlyaceae</taxon>
        <taxon>Achlya</taxon>
    </lineage>
</organism>
<evidence type="ECO:0000313" key="9">
    <source>
        <dbReference type="Proteomes" id="UP000243579"/>
    </source>
</evidence>
<dbReference type="CDD" id="cd01926">
    <property type="entry name" value="cyclophilin_ABH_like"/>
    <property type="match status" value="1"/>
</dbReference>
<protein>
    <recommendedName>
        <fullName evidence="2">peptidylprolyl isomerase</fullName>
        <ecNumber evidence="2">5.2.1.8</ecNumber>
    </recommendedName>
</protein>
<evidence type="ECO:0000313" key="8">
    <source>
        <dbReference type="EMBL" id="OQR98193.1"/>
    </source>
</evidence>
<dbReference type="AlphaFoldDB" id="A0A1V9ZJM7"/>
<dbReference type="InterPro" id="IPR002130">
    <property type="entry name" value="Cyclophilin-type_PPIase_dom"/>
</dbReference>
<evidence type="ECO:0000259" key="7">
    <source>
        <dbReference type="PROSITE" id="PS50072"/>
    </source>
</evidence>
<feature type="domain" description="PPIase cyclophilin-type" evidence="7">
    <location>
        <begin position="93"/>
        <end position="254"/>
    </location>
</feature>
<dbReference type="EC" id="5.2.1.8" evidence="2"/>
<evidence type="ECO:0000256" key="4">
    <source>
        <dbReference type="ARBA" id="ARBA00023110"/>
    </source>
</evidence>
<evidence type="ECO:0000256" key="5">
    <source>
        <dbReference type="ARBA" id="ARBA00023235"/>
    </source>
</evidence>
<comment type="caution">
    <text evidence="8">The sequence shown here is derived from an EMBL/GenBank/DDBJ whole genome shotgun (WGS) entry which is preliminary data.</text>
</comment>
<dbReference type="SUPFAM" id="SSF50891">
    <property type="entry name" value="Cyclophilin-like"/>
    <property type="match status" value="1"/>
</dbReference>
<dbReference type="GO" id="GO:0003755">
    <property type="term" value="F:peptidyl-prolyl cis-trans isomerase activity"/>
    <property type="evidence" value="ECO:0007669"/>
    <property type="project" value="UniProtKB-KW"/>
</dbReference>
<keyword evidence="6" id="KW-0812">Transmembrane</keyword>
<evidence type="ECO:0000256" key="6">
    <source>
        <dbReference type="SAM" id="Phobius"/>
    </source>
</evidence>
<dbReference type="EMBL" id="JNBR01000089">
    <property type="protein sequence ID" value="OQR98193.1"/>
    <property type="molecule type" value="Genomic_DNA"/>
</dbReference>
<dbReference type="InterPro" id="IPR020892">
    <property type="entry name" value="Cyclophilin-type_PPIase_CS"/>
</dbReference>
<dbReference type="Pfam" id="PF00160">
    <property type="entry name" value="Pro_isomerase"/>
    <property type="match status" value="1"/>
</dbReference>
<reference evidence="8 9" key="1">
    <citation type="journal article" date="2014" name="Genome Biol. Evol.">
        <title>The secreted proteins of Achlya hypogyna and Thraustotheca clavata identify the ancestral oomycete secretome and reveal gene acquisitions by horizontal gene transfer.</title>
        <authorList>
            <person name="Misner I."/>
            <person name="Blouin N."/>
            <person name="Leonard G."/>
            <person name="Richards T.A."/>
            <person name="Lane C.E."/>
        </authorList>
    </citation>
    <scope>NUCLEOTIDE SEQUENCE [LARGE SCALE GENOMIC DNA]</scope>
    <source>
        <strain evidence="8 9">ATCC 48635</strain>
    </source>
</reference>
<comment type="catalytic activity">
    <reaction evidence="1">
        <text>[protein]-peptidylproline (omega=180) = [protein]-peptidylproline (omega=0)</text>
        <dbReference type="Rhea" id="RHEA:16237"/>
        <dbReference type="Rhea" id="RHEA-COMP:10747"/>
        <dbReference type="Rhea" id="RHEA-COMP:10748"/>
        <dbReference type="ChEBI" id="CHEBI:83833"/>
        <dbReference type="ChEBI" id="CHEBI:83834"/>
        <dbReference type="EC" id="5.2.1.8"/>
    </reaction>
</comment>
<evidence type="ECO:0000256" key="3">
    <source>
        <dbReference type="ARBA" id="ARBA00022729"/>
    </source>
</evidence>
<dbReference type="GO" id="GO:0016018">
    <property type="term" value="F:cyclosporin A binding"/>
    <property type="evidence" value="ECO:0007669"/>
    <property type="project" value="TreeGrafter"/>
</dbReference>
<proteinExistence type="predicted"/>
<dbReference type="GO" id="GO:0005737">
    <property type="term" value="C:cytoplasm"/>
    <property type="evidence" value="ECO:0007669"/>
    <property type="project" value="TreeGrafter"/>
</dbReference>
<dbReference type="FunFam" id="2.40.100.10:FF:000019">
    <property type="entry name" value="Peptidyl-prolyl cis-trans isomerase"/>
    <property type="match status" value="1"/>
</dbReference>
<accession>A0A1V9ZJM7</accession>
<keyword evidence="9" id="KW-1185">Reference proteome</keyword>
<keyword evidence="6" id="KW-1133">Transmembrane helix</keyword>
<dbReference type="PRINTS" id="PR00153">
    <property type="entry name" value="CSAPPISMRASE"/>
</dbReference>
<dbReference type="GO" id="GO:0006457">
    <property type="term" value="P:protein folding"/>
    <property type="evidence" value="ECO:0007669"/>
    <property type="project" value="InterPro"/>
</dbReference>
<dbReference type="PROSITE" id="PS50072">
    <property type="entry name" value="CSA_PPIASE_2"/>
    <property type="match status" value="1"/>
</dbReference>
<dbReference type="PANTHER" id="PTHR11071:SF561">
    <property type="entry name" value="PEPTIDYL-PROLYL CIS-TRANS ISOMERASE D-RELATED"/>
    <property type="match status" value="1"/>
</dbReference>
<dbReference type="InterPro" id="IPR029000">
    <property type="entry name" value="Cyclophilin-like_dom_sf"/>
</dbReference>
<evidence type="ECO:0000256" key="1">
    <source>
        <dbReference type="ARBA" id="ARBA00000971"/>
    </source>
</evidence>
<dbReference type="Proteomes" id="UP000243579">
    <property type="component" value="Unassembled WGS sequence"/>
</dbReference>
<keyword evidence="4" id="KW-0697">Rotamase</keyword>
<gene>
    <name evidence="8" type="ORF">ACHHYP_09077</name>
</gene>
<feature type="transmembrane region" description="Helical" evidence="6">
    <location>
        <begin position="38"/>
        <end position="61"/>
    </location>
</feature>
<keyword evidence="6" id="KW-0472">Membrane</keyword>
<dbReference type="Gene3D" id="2.40.100.10">
    <property type="entry name" value="Cyclophilin-like"/>
    <property type="match status" value="1"/>
</dbReference>
<evidence type="ECO:0000256" key="2">
    <source>
        <dbReference type="ARBA" id="ARBA00013194"/>
    </source>
</evidence>
<dbReference type="PANTHER" id="PTHR11071">
    <property type="entry name" value="PEPTIDYL-PROLYL CIS-TRANS ISOMERASE"/>
    <property type="match status" value="1"/>
</dbReference>
<name>A0A1V9ZJM7_ACHHY</name>
<dbReference type="STRING" id="1202772.A0A1V9ZJM7"/>
<keyword evidence="5 8" id="KW-0413">Isomerase</keyword>
<sequence>MLMNQTMRRAVFSAKRSCKYSSNAKMPPPLDERSSSSALGGIGLIGGLFMSGYFLGTYIGVLPSYESLRQQLGLAEPVSGTYSGELKVQSKVFFDIGINGKPSGTIVFGLYDEVQPKTVANFVSLCTGDRSVSGTQLAYRNSRFHRIIPNFMIQGGDFTNGNGTGGLSIYGDRFADEDLSVPHGGPGTLSMANAGPNTNGSQFFICTAPTPWLDGKHVVFGRVLEGMDVVQKMESFGTRGGQPKAEIRITNCGLVGAETAAVAADEPAQTEEEAMQERLEALRDVEGQFLDKKDALDPVMYSQMMQDIAAEKLRLKTKLKALRKLK</sequence>